<dbReference type="Proteomes" id="UP000742560">
    <property type="component" value="Unassembled WGS sequence"/>
</dbReference>
<evidence type="ECO:0000256" key="3">
    <source>
        <dbReference type="ARBA" id="ARBA00023125"/>
    </source>
</evidence>
<accession>A0A8T4CL69</accession>
<dbReference type="RefSeq" id="WP_204936557.1">
    <property type="nucleotide sequence ID" value="NZ_JAFBBC010000001.1"/>
</dbReference>
<dbReference type="CDD" id="cd17266">
    <property type="entry name" value="RMtype1_S_Sau1132ORF3780P-TRD2-CR2_like"/>
    <property type="match status" value="1"/>
</dbReference>
<dbReference type="Gene3D" id="3.90.220.20">
    <property type="entry name" value="DNA methylase specificity domains"/>
    <property type="match status" value="2"/>
</dbReference>
<reference evidence="5" key="1">
    <citation type="submission" date="2021-01" db="EMBL/GenBank/DDBJ databases">
        <title>Genomic Encyclopedia of Type Strains, Phase IV (KMG-V): Genome sequencing to study the core and pangenomes of soil and plant-associated prokaryotes.</title>
        <authorList>
            <person name="Whitman W."/>
        </authorList>
    </citation>
    <scope>NUCLEOTIDE SEQUENCE</scope>
    <source>
        <strain evidence="5">RC</strain>
    </source>
</reference>
<dbReference type="InterPro" id="IPR044946">
    <property type="entry name" value="Restrct_endonuc_typeI_TRD_sf"/>
</dbReference>
<gene>
    <name evidence="5" type="ORF">HNP85_000414</name>
    <name evidence="6" type="ORF">J2745_000564</name>
</gene>
<name>A0A8T4CL69_METMI</name>
<dbReference type="EC" id="3.1.21.3" evidence="5"/>
<dbReference type="SUPFAM" id="SSF116734">
    <property type="entry name" value="DNA methylase specificity domain"/>
    <property type="match status" value="2"/>
</dbReference>
<keyword evidence="5" id="KW-0378">Hydrolase</keyword>
<reference evidence="6" key="2">
    <citation type="submission" date="2021-03" db="EMBL/GenBank/DDBJ databases">
        <title>Genomic Encyclopedia of Type Strains, Phase IV (KMG-IV): sequencing the most valuable type-strain genomes for metagenomic binning, comparative biology and taxonomic classification.</title>
        <authorList>
            <person name="Goeker M."/>
        </authorList>
    </citation>
    <scope>NUCLEOTIDE SEQUENCE</scope>
    <source>
        <strain evidence="6">DSM 2771</strain>
    </source>
</reference>
<proteinExistence type="inferred from homology"/>
<dbReference type="Proteomes" id="UP000722095">
    <property type="component" value="Unassembled WGS sequence"/>
</dbReference>
<dbReference type="Pfam" id="PF01420">
    <property type="entry name" value="Methylase_S"/>
    <property type="match status" value="1"/>
</dbReference>
<evidence type="ECO:0000313" key="6">
    <source>
        <dbReference type="EMBL" id="MBP2219089.1"/>
    </source>
</evidence>
<evidence type="ECO:0000313" key="7">
    <source>
        <dbReference type="Proteomes" id="UP000722095"/>
    </source>
</evidence>
<dbReference type="AlphaFoldDB" id="A0A8T4CL69"/>
<dbReference type="GO" id="GO:0003677">
    <property type="term" value="F:DNA binding"/>
    <property type="evidence" value="ECO:0007669"/>
    <property type="project" value="UniProtKB-KW"/>
</dbReference>
<sequence>MSRVMKDSGIEWIGNIPVDWNVIRNNGIFRERKEKYSMDDCDYELLAVSEYYGVAKKKDKISDGEYLTRAESLDDYRICRKNDLAMNIMLAWKQAYGISDYEGIISPSYAVFEPFDIHPKYYHYLFRTDLYSGLFRNNSTGIIDSRLRLYPRVFLTLYSHHPPIEEQQCIVKYLDEKVSQIDTIINKTKVSIEEYKRYKQSFITETITKGIDPAVTMKNSGIDWLPRIPKSWNKTKLKNICRMKSGDNLISVEIDSTGEYAVYGGNGIRGYYPEYNRDGTYVLIGRQGALCGNVKFVEGKFWATEHALVTEFTNACNPKYFLLLLQTMNLNQYSLSSAQPGLAANQILNLQVCLPDLQEQQEIADYTLKRLDSIDKLLEQKTALITELESYKKSLIYEVVTGKKEVK</sequence>
<evidence type="ECO:0000256" key="2">
    <source>
        <dbReference type="ARBA" id="ARBA00022747"/>
    </source>
</evidence>
<comment type="caution">
    <text evidence="5">The sequence shown here is derived from an EMBL/GenBank/DDBJ whole genome shotgun (WGS) entry which is preliminary data.</text>
</comment>
<dbReference type="InterPro" id="IPR051212">
    <property type="entry name" value="Type-I_RE_S_subunit"/>
</dbReference>
<organism evidence="5 7">
    <name type="scientific">Methanococcus maripaludis</name>
    <name type="common">Methanococcus deltae</name>
    <dbReference type="NCBI Taxonomy" id="39152"/>
    <lineage>
        <taxon>Archaea</taxon>
        <taxon>Methanobacteriati</taxon>
        <taxon>Methanobacteriota</taxon>
        <taxon>Methanomada group</taxon>
        <taxon>Methanococci</taxon>
        <taxon>Methanococcales</taxon>
        <taxon>Methanococcaceae</taxon>
        <taxon>Methanococcus</taxon>
    </lineage>
</organism>
<keyword evidence="2" id="KW-0680">Restriction system</keyword>
<dbReference type="GO" id="GO:0009035">
    <property type="term" value="F:type I site-specific deoxyribonuclease activity"/>
    <property type="evidence" value="ECO:0007669"/>
    <property type="project" value="UniProtKB-EC"/>
</dbReference>
<protein>
    <submittedName>
        <fullName evidence="5">Type I restriction enzyme S subunit</fullName>
        <ecNumber evidence="5">3.1.21.3</ecNumber>
    </submittedName>
</protein>
<evidence type="ECO:0000313" key="5">
    <source>
        <dbReference type="EMBL" id="MBM7408742.1"/>
    </source>
</evidence>
<dbReference type="EMBL" id="JAGINF010000001">
    <property type="protein sequence ID" value="MBP2219089.1"/>
    <property type="molecule type" value="Genomic_DNA"/>
</dbReference>
<feature type="domain" description="Type I restriction modification DNA specificity" evidence="4">
    <location>
        <begin position="229"/>
        <end position="386"/>
    </location>
</feature>
<keyword evidence="3" id="KW-0238">DNA-binding</keyword>
<dbReference type="PANTHER" id="PTHR43140">
    <property type="entry name" value="TYPE-1 RESTRICTION ENZYME ECOKI SPECIFICITY PROTEIN"/>
    <property type="match status" value="1"/>
</dbReference>
<dbReference type="Gene3D" id="1.10.287.1120">
    <property type="entry name" value="Bipartite methylase S protein"/>
    <property type="match status" value="1"/>
</dbReference>
<evidence type="ECO:0000256" key="1">
    <source>
        <dbReference type="ARBA" id="ARBA00010923"/>
    </source>
</evidence>
<dbReference type="InterPro" id="IPR000055">
    <property type="entry name" value="Restrct_endonuc_typeI_TRD"/>
</dbReference>
<dbReference type="GO" id="GO:0009307">
    <property type="term" value="P:DNA restriction-modification system"/>
    <property type="evidence" value="ECO:0007669"/>
    <property type="project" value="UniProtKB-KW"/>
</dbReference>
<dbReference type="EMBL" id="JAFBBC010000001">
    <property type="protein sequence ID" value="MBM7408742.1"/>
    <property type="molecule type" value="Genomic_DNA"/>
</dbReference>
<dbReference type="PANTHER" id="PTHR43140:SF1">
    <property type="entry name" value="TYPE I RESTRICTION ENZYME ECOKI SPECIFICITY SUBUNIT"/>
    <property type="match status" value="1"/>
</dbReference>
<comment type="similarity">
    <text evidence="1">Belongs to the type-I restriction system S methylase family.</text>
</comment>
<evidence type="ECO:0000259" key="4">
    <source>
        <dbReference type="Pfam" id="PF01420"/>
    </source>
</evidence>